<organism evidence="1 2">
    <name type="scientific">Cetraspora pellucida</name>
    <dbReference type="NCBI Taxonomy" id="1433469"/>
    <lineage>
        <taxon>Eukaryota</taxon>
        <taxon>Fungi</taxon>
        <taxon>Fungi incertae sedis</taxon>
        <taxon>Mucoromycota</taxon>
        <taxon>Glomeromycotina</taxon>
        <taxon>Glomeromycetes</taxon>
        <taxon>Diversisporales</taxon>
        <taxon>Gigasporaceae</taxon>
        <taxon>Cetraspora</taxon>
    </lineage>
</organism>
<accession>A0A9N9A6T2</accession>
<dbReference type="AlphaFoldDB" id="A0A9N9A6T2"/>
<reference evidence="1" key="1">
    <citation type="submission" date="2021-06" db="EMBL/GenBank/DDBJ databases">
        <authorList>
            <person name="Kallberg Y."/>
            <person name="Tangrot J."/>
            <person name="Rosling A."/>
        </authorList>
    </citation>
    <scope>NUCLEOTIDE SEQUENCE</scope>
    <source>
        <strain evidence="1">FL966</strain>
    </source>
</reference>
<name>A0A9N9A6T2_9GLOM</name>
<sequence length="55" mass="6516">MRLQQKKDLEPGTFQRFSNTLLGRLLINEISRIKTDLRALREVLNLDQSVKKKVY</sequence>
<dbReference type="Proteomes" id="UP000789759">
    <property type="component" value="Unassembled WGS sequence"/>
</dbReference>
<protein>
    <submittedName>
        <fullName evidence="1">21340_t:CDS:1</fullName>
    </submittedName>
</protein>
<proteinExistence type="predicted"/>
<evidence type="ECO:0000313" key="1">
    <source>
        <dbReference type="EMBL" id="CAG8519843.1"/>
    </source>
</evidence>
<dbReference type="EMBL" id="CAJVQA010001593">
    <property type="protein sequence ID" value="CAG8519843.1"/>
    <property type="molecule type" value="Genomic_DNA"/>
</dbReference>
<gene>
    <name evidence="1" type="ORF">CPELLU_LOCUS3331</name>
</gene>
<evidence type="ECO:0000313" key="2">
    <source>
        <dbReference type="Proteomes" id="UP000789759"/>
    </source>
</evidence>
<keyword evidence="2" id="KW-1185">Reference proteome</keyword>
<comment type="caution">
    <text evidence="1">The sequence shown here is derived from an EMBL/GenBank/DDBJ whole genome shotgun (WGS) entry which is preliminary data.</text>
</comment>